<dbReference type="RefSeq" id="XP_012207396.1">
    <property type="nucleotide sequence ID" value="XM_012352006.1"/>
</dbReference>
<proteinExistence type="predicted"/>
<dbReference type="VEuPathDB" id="FungiDB:SPRG_12338"/>
<protein>
    <submittedName>
        <fullName evidence="2">Uncharacterized protein</fullName>
    </submittedName>
</protein>
<dbReference type="KEGG" id="spar:SPRG_12338"/>
<evidence type="ECO:0000256" key="1">
    <source>
        <dbReference type="SAM" id="MobiDB-lite"/>
    </source>
</evidence>
<organism evidence="2 3">
    <name type="scientific">Saprolegnia parasitica (strain CBS 223.65)</name>
    <dbReference type="NCBI Taxonomy" id="695850"/>
    <lineage>
        <taxon>Eukaryota</taxon>
        <taxon>Sar</taxon>
        <taxon>Stramenopiles</taxon>
        <taxon>Oomycota</taxon>
        <taxon>Saprolegniomycetes</taxon>
        <taxon>Saprolegniales</taxon>
        <taxon>Saprolegniaceae</taxon>
        <taxon>Saprolegnia</taxon>
    </lineage>
</organism>
<dbReference type="EMBL" id="KK583279">
    <property type="protein sequence ID" value="KDO21838.1"/>
    <property type="molecule type" value="Genomic_DNA"/>
</dbReference>
<reference evidence="2 3" key="1">
    <citation type="journal article" date="2013" name="PLoS Genet.">
        <title>Distinctive expansion of potential virulence genes in the genome of the oomycete fish pathogen Saprolegnia parasitica.</title>
        <authorList>
            <person name="Jiang R.H."/>
            <person name="de Bruijn I."/>
            <person name="Haas B.J."/>
            <person name="Belmonte R."/>
            <person name="Lobach L."/>
            <person name="Christie J."/>
            <person name="van den Ackerveken G."/>
            <person name="Bottin A."/>
            <person name="Bulone V."/>
            <person name="Diaz-Moreno S.M."/>
            <person name="Dumas B."/>
            <person name="Fan L."/>
            <person name="Gaulin E."/>
            <person name="Govers F."/>
            <person name="Grenville-Briggs L.J."/>
            <person name="Horner N.R."/>
            <person name="Levin J.Z."/>
            <person name="Mammella M."/>
            <person name="Meijer H.J."/>
            <person name="Morris P."/>
            <person name="Nusbaum C."/>
            <person name="Oome S."/>
            <person name="Phillips A.J."/>
            <person name="van Rooyen D."/>
            <person name="Rzeszutek E."/>
            <person name="Saraiva M."/>
            <person name="Secombes C.J."/>
            <person name="Seidl M.F."/>
            <person name="Snel B."/>
            <person name="Stassen J.H."/>
            <person name="Sykes S."/>
            <person name="Tripathy S."/>
            <person name="van den Berg H."/>
            <person name="Vega-Arreguin J.C."/>
            <person name="Wawra S."/>
            <person name="Young S.K."/>
            <person name="Zeng Q."/>
            <person name="Dieguez-Uribeondo J."/>
            <person name="Russ C."/>
            <person name="Tyler B.M."/>
            <person name="van West P."/>
        </authorList>
    </citation>
    <scope>NUCLEOTIDE SEQUENCE [LARGE SCALE GENOMIC DNA]</scope>
    <source>
        <strain evidence="2 3">CBS 223.65</strain>
    </source>
</reference>
<dbReference type="AlphaFoldDB" id="A0A067BU96"/>
<sequence length="49" mass="5320">MCTVSKSSSPSSTRTVSHYANAVNDSGRPVSETMLLLKRGNPIRQLDQV</sequence>
<evidence type="ECO:0000313" key="2">
    <source>
        <dbReference type="EMBL" id="KDO21838.1"/>
    </source>
</evidence>
<keyword evidence="3" id="KW-1185">Reference proteome</keyword>
<dbReference type="GeneID" id="24134304"/>
<feature type="region of interest" description="Disordered" evidence="1">
    <location>
        <begin position="1"/>
        <end position="30"/>
    </location>
</feature>
<accession>A0A067BU96</accession>
<evidence type="ECO:0000313" key="3">
    <source>
        <dbReference type="Proteomes" id="UP000030745"/>
    </source>
</evidence>
<dbReference type="Proteomes" id="UP000030745">
    <property type="component" value="Unassembled WGS sequence"/>
</dbReference>
<name>A0A067BU96_SAPPC</name>
<feature type="compositionally biased region" description="Low complexity" evidence="1">
    <location>
        <begin position="1"/>
        <end position="17"/>
    </location>
</feature>
<gene>
    <name evidence="2" type="ORF">SPRG_12338</name>
</gene>